<evidence type="ECO:0000256" key="3">
    <source>
        <dbReference type="ARBA" id="ARBA00023295"/>
    </source>
</evidence>
<dbReference type="AlphaFoldDB" id="A0A644ZNS5"/>
<dbReference type="PANTHER" id="PTHR34983">
    <property type="entry name" value="ARABINOGALACTAN ENDO-BETA-1,4-GALACTANASE A"/>
    <property type="match status" value="1"/>
</dbReference>
<dbReference type="GO" id="GO:0031218">
    <property type="term" value="F:arabinogalactan endo-1,4-beta-galactosidase activity"/>
    <property type="evidence" value="ECO:0007669"/>
    <property type="project" value="UniProtKB-EC"/>
</dbReference>
<dbReference type="InterPro" id="IPR011683">
    <property type="entry name" value="Glyco_hydro_53"/>
</dbReference>
<dbReference type="GO" id="GO:0045490">
    <property type="term" value="P:pectin catabolic process"/>
    <property type="evidence" value="ECO:0007669"/>
    <property type="project" value="TreeGrafter"/>
</dbReference>
<dbReference type="Pfam" id="PF07745">
    <property type="entry name" value="Glyco_hydro_53"/>
    <property type="match status" value="1"/>
</dbReference>
<keyword evidence="2 4" id="KW-0378">Hydrolase</keyword>
<dbReference type="SUPFAM" id="SSF51445">
    <property type="entry name" value="(Trans)glycosidases"/>
    <property type="match status" value="1"/>
</dbReference>
<keyword evidence="3 4" id="KW-0326">Glycosidase</keyword>
<name>A0A644ZNS5_9ZZZZ</name>
<dbReference type="Gene3D" id="3.20.20.80">
    <property type="entry name" value="Glycosidases"/>
    <property type="match status" value="1"/>
</dbReference>
<evidence type="ECO:0000313" key="4">
    <source>
        <dbReference type="EMBL" id="MPM42492.1"/>
    </source>
</evidence>
<protein>
    <submittedName>
        <fullName evidence="4">Arabinogalactan endo-beta-1,4-galactanase</fullName>
        <ecNumber evidence="4">3.2.1.89</ecNumber>
    </submittedName>
</protein>
<organism evidence="4">
    <name type="scientific">bioreactor metagenome</name>
    <dbReference type="NCBI Taxonomy" id="1076179"/>
    <lineage>
        <taxon>unclassified sequences</taxon>
        <taxon>metagenomes</taxon>
        <taxon>ecological metagenomes</taxon>
    </lineage>
</organism>
<sequence>MFDLGMDFSTLEETESLGGVFRQDGKAGDLVEILAENGVNAARFRLWVDPYSPSGAPYGGGTCDFALVKRLARRAKDAGMRFLLDLHYSDFWCDPGRQLTPKAWVELDLEALAERVYDYTRDVLLSLRSVGLNPDMVQVGNEITNGMLWPTGRLSDPAPGQKRTGYGNLARLVAAGCRAVQNTSDAKVMLHLERSGDNAVWREWFDELIARGVDFDVIGASYYPYWHGNFAALKANLNDMIARYGRDVMVVETAYAFTSSHFDPTQAGANLVINDSLKCYDGSDAPYPLTVEGQRLFVKELLSLVAALDGGHGTGVYYWEPAWLPQKGSTWATEAAREYMGEQDKPGGNEWANQCIFDYSGNATPALKEFRAFSDRMRHR</sequence>
<dbReference type="EC" id="3.2.1.89" evidence="4"/>
<proteinExistence type="inferred from homology"/>
<dbReference type="GO" id="GO:0015926">
    <property type="term" value="F:glucosidase activity"/>
    <property type="evidence" value="ECO:0007669"/>
    <property type="project" value="InterPro"/>
</dbReference>
<accession>A0A644ZNS5</accession>
<comment type="similarity">
    <text evidence="1">Belongs to the glycosyl hydrolase 53 family.</text>
</comment>
<evidence type="ECO:0000256" key="1">
    <source>
        <dbReference type="ARBA" id="ARBA00010687"/>
    </source>
</evidence>
<gene>
    <name evidence="4" type="primary">ganB_3</name>
    <name evidence="4" type="ORF">SDC9_89157</name>
</gene>
<dbReference type="EMBL" id="VSSQ01009752">
    <property type="protein sequence ID" value="MPM42492.1"/>
    <property type="molecule type" value="Genomic_DNA"/>
</dbReference>
<reference evidence="4" key="1">
    <citation type="submission" date="2019-08" db="EMBL/GenBank/DDBJ databases">
        <authorList>
            <person name="Kucharzyk K."/>
            <person name="Murdoch R.W."/>
            <person name="Higgins S."/>
            <person name="Loffler F."/>
        </authorList>
    </citation>
    <scope>NUCLEOTIDE SEQUENCE</scope>
</reference>
<dbReference type="PANTHER" id="PTHR34983:SF2">
    <property type="entry name" value="ENDO-BETA-1,4-GALACTANASE"/>
    <property type="match status" value="1"/>
</dbReference>
<dbReference type="InterPro" id="IPR017853">
    <property type="entry name" value="GH"/>
</dbReference>
<evidence type="ECO:0000256" key="2">
    <source>
        <dbReference type="ARBA" id="ARBA00022801"/>
    </source>
</evidence>
<comment type="caution">
    <text evidence="4">The sequence shown here is derived from an EMBL/GenBank/DDBJ whole genome shotgun (WGS) entry which is preliminary data.</text>
</comment>